<feature type="domain" description="WWE" evidence="17">
    <location>
        <begin position="198"/>
        <end position="274"/>
    </location>
</feature>
<dbReference type="GO" id="GO:0034432">
    <property type="term" value="F:bis(5'-adenosyl)-pentaphosphatase activity"/>
    <property type="evidence" value="ECO:0007669"/>
    <property type="project" value="TreeGrafter"/>
</dbReference>
<dbReference type="InterPro" id="IPR018123">
    <property type="entry name" value="WWE-dom_subgr"/>
</dbReference>
<dbReference type="Pfam" id="PF02825">
    <property type="entry name" value="WWE"/>
    <property type="match status" value="1"/>
</dbReference>
<evidence type="ECO:0000256" key="1">
    <source>
        <dbReference type="ARBA" id="ARBA00001946"/>
    </source>
</evidence>
<dbReference type="GO" id="GO:1901911">
    <property type="term" value="P:adenosine 5'-(hexahydrogen pentaphosphate) catabolic process"/>
    <property type="evidence" value="ECO:0007669"/>
    <property type="project" value="TreeGrafter"/>
</dbReference>
<dbReference type="CDD" id="cd04666">
    <property type="entry name" value="NUDIX_DIPP2_like_Nudt4"/>
    <property type="match status" value="1"/>
</dbReference>
<evidence type="ECO:0000313" key="20">
    <source>
        <dbReference type="Proteomes" id="UP000075881"/>
    </source>
</evidence>
<organism evidence="19 20">
    <name type="scientific">Anopheles christyi</name>
    <dbReference type="NCBI Taxonomy" id="43041"/>
    <lineage>
        <taxon>Eukaryota</taxon>
        <taxon>Metazoa</taxon>
        <taxon>Ecdysozoa</taxon>
        <taxon>Arthropoda</taxon>
        <taxon>Hexapoda</taxon>
        <taxon>Insecta</taxon>
        <taxon>Pterygota</taxon>
        <taxon>Neoptera</taxon>
        <taxon>Endopterygota</taxon>
        <taxon>Diptera</taxon>
        <taxon>Nematocera</taxon>
        <taxon>Culicoidea</taxon>
        <taxon>Culicidae</taxon>
        <taxon>Anophelinae</taxon>
        <taxon>Anopheles</taxon>
    </lineage>
</organism>
<dbReference type="PANTHER" id="PTHR12629">
    <property type="entry name" value="DIPHOSPHOINOSITOL POLYPHOSPHATE PHOSPHOHYDROLASE"/>
    <property type="match status" value="1"/>
</dbReference>
<dbReference type="GO" id="GO:0008486">
    <property type="term" value="F:diphosphoinositol-polyphosphate diphosphatase activity"/>
    <property type="evidence" value="ECO:0007669"/>
    <property type="project" value="UniProtKB-EC"/>
</dbReference>
<dbReference type="FunFam" id="3.90.79.10:FF:000002">
    <property type="entry name" value="diphosphoinositol polyphosphate phosphohydrolase 1"/>
    <property type="match status" value="1"/>
</dbReference>
<dbReference type="PANTHER" id="PTHR12629:SF0">
    <property type="entry name" value="DIPHOSPHOINOSITOL-POLYPHOSPHATE DIPHOSPHATASE"/>
    <property type="match status" value="1"/>
</dbReference>
<protein>
    <recommendedName>
        <fullName evidence="5">diphosphoinositol-polyphosphate diphosphatase</fullName>
        <ecNumber evidence="5">3.6.1.52</ecNumber>
    </recommendedName>
</protein>
<keyword evidence="14" id="KW-0460">Magnesium</keyword>
<feature type="compositionally biased region" description="Acidic residues" evidence="16">
    <location>
        <begin position="409"/>
        <end position="419"/>
    </location>
</feature>
<evidence type="ECO:0000313" key="19">
    <source>
        <dbReference type="EnsemblMetazoa" id="ACHR001919-PA"/>
    </source>
</evidence>
<dbReference type="Gene3D" id="3.90.79.10">
    <property type="entry name" value="Nucleoside Triphosphate Pyrophosphohydrolase"/>
    <property type="match status" value="1"/>
</dbReference>
<keyword evidence="7" id="KW-0808">Transferase</keyword>
<dbReference type="SUPFAM" id="SSF117839">
    <property type="entry name" value="WWE domain"/>
    <property type="match status" value="1"/>
</dbReference>
<dbReference type="EnsemblMetazoa" id="ACHR001919-RA">
    <property type="protein sequence ID" value="ACHR001919-PA"/>
    <property type="gene ID" value="ACHR001919"/>
</dbReference>
<dbReference type="InterPro" id="IPR015797">
    <property type="entry name" value="NUDIX_hydrolase-like_dom_sf"/>
</dbReference>
<evidence type="ECO:0000256" key="3">
    <source>
        <dbReference type="ARBA" id="ARBA00004906"/>
    </source>
</evidence>
<keyword evidence="13" id="KW-0862">Zinc</keyword>
<dbReference type="AlphaFoldDB" id="A0A182JTT7"/>
<comment type="cofactor">
    <cofactor evidence="1">
        <name>Mg(2+)</name>
        <dbReference type="ChEBI" id="CHEBI:18420"/>
    </cofactor>
</comment>
<dbReference type="GO" id="GO:0016740">
    <property type="term" value="F:transferase activity"/>
    <property type="evidence" value="ECO:0007669"/>
    <property type="project" value="UniProtKB-KW"/>
</dbReference>
<evidence type="ECO:0000256" key="4">
    <source>
        <dbReference type="ARBA" id="ARBA00008266"/>
    </source>
</evidence>
<comment type="similarity">
    <text evidence="4">Belongs to the Nudix hydrolase family. DIPP subfamily.</text>
</comment>
<dbReference type="Gene3D" id="3.30.720.50">
    <property type="match status" value="1"/>
</dbReference>
<comment type="pathway">
    <text evidence="3">Protein modification; protein ubiquitination.</text>
</comment>
<reference evidence="20" key="1">
    <citation type="submission" date="2013-03" db="EMBL/GenBank/DDBJ databases">
        <title>The Genome Sequence of Anopheles christyi ACHKN1017.</title>
        <authorList>
            <consortium name="The Broad Institute Genomics Platform"/>
            <person name="Neafsey D.E."/>
            <person name="Besansky N."/>
            <person name="Walker B."/>
            <person name="Young S.K."/>
            <person name="Zeng Q."/>
            <person name="Gargeya S."/>
            <person name="Fitzgerald M."/>
            <person name="Haas B."/>
            <person name="Abouelleil A."/>
            <person name="Allen A.W."/>
            <person name="Alvarado L."/>
            <person name="Arachchi H.M."/>
            <person name="Berlin A.M."/>
            <person name="Chapman S.B."/>
            <person name="Gainer-Dewar J."/>
            <person name="Goldberg J."/>
            <person name="Griggs A."/>
            <person name="Gujja S."/>
            <person name="Hansen M."/>
            <person name="Howarth C."/>
            <person name="Imamovic A."/>
            <person name="Ireland A."/>
            <person name="Larimer J."/>
            <person name="McCowan C."/>
            <person name="Murphy C."/>
            <person name="Pearson M."/>
            <person name="Poon T.W."/>
            <person name="Priest M."/>
            <person name="Roberts A."/>
            <person name="Saif S."/>
            <person name="Shea T."/>
            <person name="Sisk P."/>
            <person name="Sykes S."/>
            <person name="Wortman J."/>
            <person name="Nusbaum C."/>
            <person name="Birren B."/>
        </authorList>
    </citation>
    <scope>NUCLEOTIDE SEQUENCE [LARGE SCALE GENOMIC DNA]</scope>
    <source>
        <strain evidence="20">ACHKN1017</strain>
    </source>
</reference>
<sequence>MVKEKPNSTRIYDKDGYRRRAACICVRSETEAEVLLVTSSRRPELWIVPGGGVEPEEEASLTATREVLEEAGVVGQLGRCLGVFENSEHMHRTEVFVMVVTQELDEWEDSKTIGRKRQWFSIEEAMSQLALHKPTQRHYLQQLRQSKHRMASSSDPPPIISENDNDDFTNEPEANNCPASADSADHPQLVNGVEEIVRAATATVTDGNEYRWYYEGGHGWWQYDERTSQELEEAYLRGDKSCKILVAGFVYIVSFEHKCQIRQNDYSRIRRIKRDLVTIPKKGVAGLRLESNDTNQRPTVNDMNELSSAMGEMNLNEGASTSAATISDRTINLPGSDSADDPNDRQTEGDQSAEPEPAHDLDDVPCISTNTTASPSRAGPATTNSASGMASPRMPELIDLNHQEYSASDSDDEESDADDNLLVLL</sequence>
<dbReference type="PROSITE" id="PS51462">
    <property type="entry name" value="NUDIX"/>
    <property type="match status" value="1"/>
</dbReference>
<evidence type="ECO:0000256" key="11">
    <source>
        <dbReference type="ARBA" id="ARBA00022786"/>
    </source>
</evidence>
<evidence type="ECO:0000256" key="8">
    <source>
        <dbReference type="ARBA" id="ARBA00022687"/>
    </source>
</evidence>
<evidence type="ECO:0000256" key="7">
    <source>
        <dbReference type="ARBA" id="ARBA00022679"/>
    </source>
</evidence>
<evidence type="ECO:0000256" key="14">
    <source>
        <dbReference type="ARBA" id="ARBA00022842"/>
    </source>
</evidence>
<dbReference type="STRING" id="43041.A0A182JTT7"/>
<evidence type="ECO:0000256" key="16">
    <source>
        <dbReference type="SAM" id="MobiDB-lite"/>
    </source>
</evidence>
<dbReference type="InterPro" id="IPR047198">
    <property type="entry name" value="DDP-like_NUDIX"/>
</dbReference>
<dbReference type="InterPro" id="IPR020084">
    <property type="entry name" value="NUDIX_hydrolase_CS"/>
</dbReference>
<feature type="domain" description="Nudix hydrolase" evidence="18">
    <location>
        <begin position="17"/>
        <end position="144"/>
    </location>
</feature>
<accession>A0A182JTT7</accession>
<feature type="compositionally biased region" description="Polar residues" evidence="16">
    <location>
        <begin position="321"/>
        <end position="335"/>
    </location>
</feature>
<reference evidence="19" key="2">
    <citation type="submission" date="2020-05" db="UniProtKB">
        <authorList>
            <consortium name="EnsemblMetazoa"/>
        </authorList>
    </citation>
    <scope>IDENTIFICATION</scope>
    <source>
        <strain evidence="19">ACHKN1017</strain>
    </source>
</reference>
<dbReference type="GO" id="GO:0008270">
    <property type="term" value="F:zinc ion binding"/>
    <property type="evidence" value="ECO:0007669"/>
    <property type="project" value="UniProtKB-KW"/>
</dbReference>
<dbReference type="GO" id="GO:1901909">
    <property type="term" value="P:diadenosine hexaphosphate catabolic process"/>
    <property type="evidence" value="ECO:0007669"/>
    <property type="project" value="TreeGrafter"/>
</dbReference>
<evidence type="ECO:0000256" key="6">
    <source>
        <dbReference type="ARBA" id="ARBA00022490"/>
    </source>
</evidence>
<dbReference type="Proteomes" id="UP000075881">
    <property type="component" value="Unassembled WGS sequence"/>
</dbReference>
<keyword evidence="20" id="KW-1185">Reference proteome</keyword>
<dbReference type="GO" id="GO:0016055">
    <property type="term" value="P:Wnt signaling pathway"/>
    <property type="evidence" value="ECO:0007669"/>
    <property type="project" value="UniProtKB-KW"/>
</dbReference>
<dbReference type="GO" id="GO:0071543">
    <property type="term" value="P:diphosphoinositol polyphosphate metabolic process"/>
    <property type="evidence" value="ECO:0007669"/>
    <property type="project" value="TreeGrafter"/>
</dbReference>
<feature type="region of interest" description="Disordered" evidence="16">
    <location>
        <begin position="144"/>
        <end position="185"/>
    </location>
</feature>
<dbReference type="VEuPathDB" id="VectorBase:ACHR001919"/>
<dbReference type="Pfam" id="PF00293">
    <property type="entry name" value="NUDIX"/>
    <property type="match status" value="1"/>
</dbReference>
<dbReference type="GO" id="GO:1901907">
    <property type="term" value="P:diadenosine pentaphosphate catabolic process"/>
    <property type="evidence" value="ECO:0007669"/>
    <property type="project" value="TreeGrafter"/>
</dbReference>
<evidence type="ECO:0000256" key="12">
    <source>
        <dbReference type="ARBA" id="ARBA00022801"/>
    </source>
</evidence>
<keyword evidence="12" id="KW-0378">Hydrolase</keyword>
<keyword evidence="6" id="KW-0963">Cytoplasm</keyword>
<dbReference type="GO" id="GO:0005829">
    <property type="term" value="C:cytosol"/>
    <property type="evidence" value="ECO:0007669"/>
    <property type="project" value="UniProtKB-SubCell"/>
</dbReference>
<name>A0A182JTT7_9DIPT</name>
<evidence type="ECO:0000256" key="13">
    <source>
        <dbReference type="ARBA" id="ARBA00022833"/>
    </source>
</evidence>
<keyword evidence="11" id="KW-0833">Ubl conjugation pathway</keyword>
<keyword evidence="9" id="KW-0479">Metal-binding</keyword>
<evidence type="ECO:0000259" key="17">
    <source>
        <dbReference type="PROSITE" id="PS50918"/>
    </source>
</evidence>
<evidence type="ECO:0000256" key="9">
    <source>
        <dbReference type="ARBA" id="ARBA00022723"/>
    </source>
</evidence>
<evidence type="ECO:0000256" key="5">
    <source>
        <dbReference type="ARBA" id="ARBA00012527"/>
    </source>
</evidence>
<proteinExistence type="inferred from homology"/>
<dbReference type="GO" id="GO:0000298">
    <property type="term" value="F:endopolyphosphatase activity"/>
    <property type="evidence" value="ECO:0007669"/>
    <property type="project" value="TreeGrafter"/>
</dbReference>
<dbReference type="PROSITE" id="PS00893">
    <property type="entry name" value="NUDIX_BOX"/>
    <property type="match status" value="1"/>
</dbReference>
<dbReference type="GO" id="GO:0034431">
    <property type="term" value="F:bis(5'-adenosyl)-hexaphosphatase activity"/>
    <property type="evidence" value="ECO:0007669"/>
    <property type="project" value="TreeGrafter"/>
</dbReference>
<dbReference type="PROSITE" id="PS50918">
    <property type="entry name" value="WWE"/>
    <property type="match status" value="1"/>
</dbReference>
<dbReference type="SMART" id="SM00678">
    <property type="entry name" value="WWE"/>
    <property type="match status" value="1"/>
</dbReference>
<dbReference type="InterPro" id="IPR037197">
    <property type="entry name" value="WWE_dom_sf"/>
</dbReference>
<comment type="subcellular location">
    <subcellularLocation>
        <location evidence="2">Cytoplasm</location>
        <location evidence="2">Cytosol</location>
    </subcellularLocation>
</comment>
<evidence type="ECO:0000256" key="15">
    <source>
        <dbReference type="ARBA" id="ARBA00033994"/>
    </source>
</evidence>
<dbReference type="EC" id="3.6.1.52" evidence="5"/>
<dbReference type="InterPro" id="IPR004170">
    <property type="entry name" value="WWE_dom"/>
</dbReference>
<feature type="region of interest" description="Disordered" evidence="16">
    <location>
        <begin position="321"/>
        <end position="425"/>
    </location>
</feature>
<keyword evidence="8" id="KW-0879">Wnt signaling pathway</keyword>
<dbReference type="GO" id="GO:0005634">
    <property type="term" value="C:nucleus"/>
    <property type="evidence" value="ECO:0007669"/>
    <property type="project" value="TreeGrafter"/>
</dbReference>
<evidence type="ECO:0000256" key="10">
    <source>
        <dbReference type="ARBA" id="ARBA00022771"/>
    </source>
</evidence>
<dbReference type="FunFam" id="3.30.720.50:FF:000003">
    <property type="entry name" value="E3 ubiquitin-protein ligase RNF146"/>
    <property type="match status" value="1"/>
</dbReference>
<keyword evidence="10" id="KW-0863">Zinc-finger</keyword>
<feature type="compositionally biased region" description="Polar residues" evidence="16">
    <location>
        <begin position="367"/>
        <end position="388"/>
    </location>
</feature>
<dbReference type="InterPro" id="IPR000086">
    <property type="entry name" value="NUDIX_hydrolase_dom"/>
</dbReference>
<dbReference type="SUPFAM" id="SSF55811">
    <property type="entry name" value="Nudix"/>
    <property type="match status" value="1"/>
</dbReference>
<evidence type="ECO:0000259" key="18">
    <source>
        <dbReference type="PROSITE" id="PS51462"/>
    </source>
</evidence>
<comment type="catalytic activity">
    <reaction evidence="15">
        <text>diphospho-myo-inositol polyphosphate + H2O = myo-inositol polyphosphate + phosphate.</text>
        <dbReference type="EC" id="3.6.1.52"/>
    </reaction>
</comment>
<evidence type="ECO:0000256" key="2">
    <source>
        <dbReference type="ARBA" id="ARBA00004514"/>
    </source>
</evidence>